<dbReference type="OrthoDB" id="6980387at2"/>
<reference evidence="1 2" key="1">
    <citation type="submission" date="2018-12" db="EMBL/GenBank/DDBJ databases">
        <authorList>
            <person name="Li S."/>
            <person name="Yang R."/>
            <person name="Chen G."/>
            <person name="Zou L."/>
            <person name="Zhang C."/>
            <person name="Chen Y."/>
            <person name="Liu Z."/>
            <person name="Li Y."/>
            <person name="Yan Y."/>
            <person name="Huang M."/>
            <person name="Chen T."/>
        </authorList>
    </citation>
    <scope>NUCLEOTIDE SEQUENCE [LARGE SCALE GENOMIC DNA]</scope>
    <source>
        <strain evidence="1 2">1257</strain>
    </source>
</reference>
<dbReference type="KEGG" id="pory:EJA05_13705"/>
<organism evidence="1 2">
    <name type="scientific">Pseudomonas entomophila</name>
    <dbReference type="NCBI Taxonomy" id="312306"/>
    <lineage>
        <taxon>Bacteria</taxon>
        <taxon>Pseudomonadati</taxon>
        <taxon>Pseudomonadota</taxon>
        <taxon>Gammaproteobacteria</taxon>
        <taxon>Pseudomonadales</taxon>
        <taxon>Pseudomonadaceae</taxon>
        <taxon>Pseudomonas</taxon>
    </lineage>
</organism>
<evidence type="ECO:0000313" key="2">
    <source>
        <dbReference type="Proteomes" id="UP000268230"/>
    </source>
</evidence>
<accession>A0A3Q8U1L3</accession>
<dbReference type="Proteomes" id="UP000268230">
    <property type="component" value="Chromosome"/>
</dbReference>
<gene>
    <name evidence="1" type="ORF">EJA05_13705</name>
</gene>
<sequence>MSFVYGRKSFVEVAEDFARLLDEFQRLLVKHGSNTNVRNTKLGFYERQLKEISSLPNQDAAMLASIVTRYNLLNRLFPRPENIKIKDADLMKLLEGASDLQEKGQEYNDTFFELSMALRFLPSEKATVNLDMTTICDVIVNEELAVECKYLHGIKGLRPNLSKGLKQLDERVEKKLASYGFVALDLSALVDHQKIWNFAQSVFSEFLGVYAKLEERNKLAAGGILQHATKDKNFEKIISSFVSLQIESIFYGELGDHEVEKMSKHCLGVLFQCSVDLVFEHDEELLPVSIRAMNYFINPSIPASQHDEIRHAIKNLASGI</sequence>
<dbReference type="EMBL" id="CP034338">
    <property type="protein sequence ID" value="AZL68722.1"/>
    <property type="molecule type" value="Genomic_DNA"/>
</dbReference>
<proteinExistence type="predicted"/>
<name>A0A3Q8U1L3_9PSED</name>
<dbReference type="AlphaFoldDB" id="A0A3Q8U1L3"/>
<protein>
    <submittedName>
        <fullName evidence="1">Uncharacterized protein</fullName>
    </submittedName>
</protein>
<evidence type="ECO:0000313" key="1">
    <source>
        <dbReference type="EMBL" id="AZL68722.1"/>
    </source>
</evidence>